<dbReference type="FunFam" id="3.40.50.300:FF:000299">
    <property type="entry name" value="ABC transporter ATP-binding protein/permease"/>
    <property type="match status" value="1"/>
</dbReference>
<dbReference type="InterPro" id="IPR003593">
    <property type="entry name" value="AAA+_ATPase"/>
</dbReference>
<feature type="domain" description="ABC transporter" evidence="20">
    <location>
        <begin position="633"/>
        <end position="874"/>
    </location>
</feature>
<dbReference type="AlphaFoldDB" id="A0ABD3N6T0"/>
<dbReference type="GO" id="GO:0005886">
    <property type="term" value="C:plasma membrane"/>
    <property type="evidence" value="ECO:0007669"/>
    <property type="project" value="UniProtKB-SubCell"/>
</dbReference>
<evidence type="ECO:0000256" key="4">
    <source>
        <dbReference type="ARBA" id="ARBA00022475"/>
    </source>
</evidence>
<evidence type="ECO:0000256" key="11">
    <source>
        <dbReference type="ARBA" id="ARBA00022958"/>
    </source>
</evidence>
<evidence type="ECO:0000313" key="23">
    <source>
        <dbReference type="Proteomes" id="UP001530315"/>
    </source>
</evidence>
<evidence type="ECO:0000259" key="21">
    <source>
        <dbReference type="PROSITE" id="PS50929"/>
    </source>
</evidence>
<keyword evidence="13" id="KW-0406">Ion transport</keyword>
<organism evidence="22 23">
    <name type="scientific">Stephanodiscus triporus</name>
    <dbReference type="NCBI Taxonomy" id="2934178"/>
    <lineage>
        <taxon>Eukaryota</taxon>
        <taxon>Sar</taxon>
        <taxon>Stramenopiles</taxon>
        <taxon>Ochrophyta</taxon>
        <taxon>Bacillariophyta</taxon>
        <taxon>Coscinodiscophyceae</taxon>
        <taxon>Thalassiosirophycidae</taxon>
        <taxon>Stephanodiscales</taxon>
        <taxon>Stephanodiscaceae</taxon>
        <taxon>Stephanodiscus</taxon>
    </lineage>
</organism>
<dbReference type="InterPro" id="IPR036640">
    <property type="entry name" value="ABC1_TM_sf"/>
</dbReference>
<dbReference type="GO" id="GO:0005743">
    <property type="term" value="C:mitochondrial inner membrane"/>
    <property type="evidence" value="ECO:0007669"/>
    <property type="project" value="UniProtKB-SubCell"/>
</dbReference>
<feature type="compositionally biased region" description="Pro residues" evidence="19">
    <location>
        <begin position="65"/>
        <end position="75"/>
    </location>
</feature>
<feature type="compositionally biased region" description="Basic and acidic residues" evidence="19">
    <location>
        <begin position="210"/>
        <end position="219"/>
    </location>
</feature>
<reference evidence="22 23" key="1">
    <citation type="submission" date="2024-10" db="EMBL/GenBank/DDBJ databases">
        <title>Updated reference genomes for cyclostephanoid diatoms.</title>
        <authorList>
            <person name="Roberts W.R."/>
            <person name="Alverson A.J."/>
        </authorList>
    </citation>
    <scope>NUCLEOTIDE SEQUENCE [LARGE SCALE GENOMIC DNA]</scope>
    <source>
        <strain evidence="22 23">AJA276-08</strain>
    </source>
</reference>
<evidence type="ECO:0000313" key="22">
    <source>
        <dbReference type="EMBL" id="KAL3771344.1"/>
    </source>
</evidence>
<protein>
    <recommendedName>
        <fullName evidence="16">Mitochondrial potassium channel ATP-binding subunit</fullName>
    </recommendedName>
    <alternativeName>
        <fullName evidence="18">ATP-binding cassette sub-family B member 8, mitochondrial</fullName>
    </alternativeName>
    <alternativeName>
        <fullName evidence="17">Mitochondrial sulfonylurea-receptor</fullName>
    </alternativeName>
</protein>
<name>A0ABD3N6T0_9STRA</name>
<dbReference type="InterPro" id="IPR017871">
    <property type="entry name" value="ABC_transporter-like_CS"/>
</dbReference>
<evidence type="ECO:0000256" key="15">
    <source>
        <dbReference type="ARBA" id="ARBA00023136"/>
    </source>
</evidence>
<keyword evidence="3" id="KW-0813">Transport</keyword>
<dbReference type="PROSITE" id="PS00211">
    <property type="entry name" value="ABC_TRANSPORTER_1"/>
    <property type="match status" value="1"/>
</dbReference>
<dbReference type="PANTHER" id="PTHR43394">
    <property type="entry name" value="ATP-DEPENDENT PERMEASE MDL1, MITOCHONDRIAL"/>
    <property type="match status" value="1"/>
</dbReference>
<dbReference type="Proteomes" id="UP001530315">
    <property type="component" value="Unassembled WGS sequence"/>
</dbReference>
<dbReference type="GO" id="GO:0006813">
    <property type="term" value="P:potassium ion transport"/>
    <property type="evidence" value="ECO:0007669"/>
    <property type="project" value="UniProtKB-KW"/>
</dbReference>
<keyword evidence="6" id="KW-0812">Transmembrane</keyword>
<dbReference type="SUPFAM" id="SSF90123">
    <property type="entry name" value="ABC transporter transmembrane region"/>
    <property type="match status" value="1"/>
</dbReference>
<keyword evidence="4" id="KW-1003">Cell membrane</keyword>
<keyword evidence="5" id="KW-0633">Potassium transport</keyword>
<evidence type="ECO:0000256" key="18">
    <source>
        <dbReference type="ARBA" id="ARBA00042968"/>
    </source>
</evidence>
<dbReference type="PROSITE" id="PS50893">
    <property type="entry name" value="ABC_TRANSPORTER_2"/>
    <property type="match status" value="1"/>
</dbReference>
<feature type="compositionally biased region" description="Basic and acidic residues" evidence="19">
    <location>
        <begin position="135"/>
        <end position="154"/>
    </location>
</feature>
<evidence type="ECO:0000259" key="20">
    <source>
        <dbReference type="PROSITE" id="PS50893"/>
    </source>
</evidence>
<keyword evidence="23" id="KW-1185">Reference proteome</keyword>
<feature type="domain" description="ABC transmembrane type-1" evidence="21">
    <location>
        <begin position="239"/>
        <end position="577"/>
    </location>
</feature>
<evidence type="ECO:0000256" key="2">
    <source>
        <dbReference type="ARBA" id="ARBA00004651"/>
    </source>
</evidence>
<dbReference type="Gene3D" id="1.20.1560.10">
    <property type="entry name" value="ABC transporter type 1, transmembrane domain"/>
    <property type="match status" value="1"/>
</dbReference>
<accession>A0ABD3N6T0</accession>
<evidence type="ECO:0000256" key="10">
    <source>
        <dbReference type="ARBA" id="ARBA00022946"/>
    </source>
</evidence>
<dbReference type="PROSITE" id="PS50929">
    <property type="entry name" value="ABC_TM1F"/>
    <property type="match status" value="1"/>
</dbReference>
<dbReference type="SUPFAM" id="SSF52540">
    <property type="entry name" value="P-loop containing nucleoside triphosphate hydrolases"/>
    <property type="match status" value="1"/>
</dbReference>
<keyword evidence="14" id="KW-0496">Mitochondrion</keyword>
<evidence type="ECO:0000256" key="12">
    <source>
        <dbReference type="ARBA" id="ARBA00022989"/>
    </source>
</evidence>
<evidence type="ECO:0000256" key="3">
    <source>
        <dbReference type="ARBA" id="ARBA00022448"/>
    </source>
</evidence>
<dbReference type="InterPro" id="IPR011527">
    <property type="entry name" value="ABC1_TM_dom"/>
</dbReference>
<dbReference type="Pfam" id="PF00005">
    <property type="entry name" value="ABC_tran"/>
    <property type="match status" value="1"/>
</dbReference>
<evidence type="ECO:0000256" key="14">
    <source>
        <dbReference type="ARBA" id="ARBA00023128"/>
    </source>
</evidence>
<feature type="compositionally biased region" description="Basic and acidic residues" evidence="19">
    <location>
        <begin position="169"/>
        <end position="183"/>
    </location>
</feature>
<gene>
    <name evidence="22" type="ORF">ACHAW5_007247</name>
</gene>
<keyword evidence="10" id="KW-0809">Transit peptide</keyword>
<evidence type="ECO:0000256" key="19">
    <source>
        <dbReference type="SAM" id="MobiDB-lite"/>
    </source>
</evidence>
<evidence type="ECO:0000256" key="17">
    <source>
        <dbReference type="ARBA" id="ARBA00041416"/>
    </source>
</evidence>
<dbReference type="Pfam" id="PF00664">
    <property type="entry name" value="ABC_membrane"/>
    <property type="match status" value="1"/>
</dbReference>
<keyword evidence="9" id="KW-0067">ATP-binding</keyword>
<keyword evidence="8" id="KW-0999">Mitochondrion inner membrane</keyword>
<evidence type="ECO:0000256" key="9">
    <source>
        <dbReference type="ARBA" id="ARBA00022840"/>
    </source>
</evidence>
<evidence type="ECO:0000256" key="16">
    <source>
        <dbReference type="ARBA" id="ARBA00040439"/>
    </source>
</evidence>
<dbReference type="PANTHER" id="PTHR43394:SF17">
    <property type="entry name" value="MITOCHONDRIAL POTASSIUM CHANNEL ATP-BINDING SUBUNIT"/>
    <property type="match status" value="1"/>
</dbReference>
<dbReference type="InterPro" id="IPR027417">
    <property type="entry name" value="P-loop_NTPase"/>
</dbReference>
<evidence type="ECO:0000256" key="1">
    <source>
        <dbReference type="ARBA" id="ARBA00004448"/>
    </source>
</evidence>
<sequence>MNLPRIVGARIGCRDGGRYAFGARSSWQRTQSTAAAATTRGLHAHDVGVHIHATSNAFHARAASLPPPPPPPPPSSAIASASDGGLLTSNGRSRARMRSNHSVGIVSHWHCYHSSSFLSSMASNNNDGKNSTGLGEDRNSDSNRNGIKDERNNSESESNSNHRNSKINNDAHEHDGMEPRFQDTELPTHSFLDTTAASTATGGGDGGGDDGNRSEKEPPPHPSVSKMLSLLYPESKSLLVALGFLTVATSATMQFPNAIGQIIDILSSSSSTDVIDAVVEAATSTASHSSDVATTNHDVVVDPTRDAAMPSDDDLLAQQLGQHQLLREQIQTIGLQLTSYFAIGAFATFASSAIFDSTGERIGADLRKRLFATLIHRDLNFFANNRAGELANRLSTDVHEVVEHLVHNMAYFLYNLIRALTAVASMAVISPMLTACISVPLPVLLGGCAAYYGGHIRHWTGRQLDVLARSTHVATERFGGISTVLSFGQRRAEQRRYSAVIEASYGYARRVAIYEGAFWGSSYLVGHAALMTILMLGSHQVLSGEISPGHLAGFCMYAIHLTDAVVELSQATGGFLRAQGSGARLFDLLEGRDDRGGTTTTIVVDGDDGNDKDLAPLVTNLAATLPACYDSTVHFEGIKFSYPTHPNKSILKDASFVLKNGEMLAITGLSGSGKSSIVSLLMRFYEPNTGRITLDGIDVRRLDVDWLRSQVGLVGQEPILFDASVYENVAYGRPSATRDEVIEACIAAGAHRFVLELPDQYDTIVGGRGASISGGQKQRLCIARALLTKPRILALDEASSALDGPTEQDFLHRLRFLLESKDNNISSILFITHKKSVLRACDRVLVLSKGKIIEMGEFNSLDNASGDQLTRLMEGNN</sequence>
<dbReference type="InterPro" id="IPR039421">
    <property type="entry name" value="Type_1_exporter"/>
</dbReference>
<proteinExistence type="predicted"/>
<comment type="caution">
    <text evidence="22">The sequence shown here is derived from an EMBL/GenBank/DDBJ whole genome shotgun (WGS) entry which is preliminary data.</text>
</comment>
<evidence type="ECO:0000256" key="5">
    <source>
        <dbReference type="ARBA" id="ARBA00022538"/>
    </source>
</evidence>
<evidence type="ECO:0000256" key="8">
    <source>
        <dbReference type="ARBA" id="ARBA00022792"/>
    </source>
</evidence>
<dbReference type="InterPro" id="IPR003439">
    <property type="entry name" value="ABC_transporter-like_ATP-bd"/>
</dbReference>
<feature type="region of interest" description="Disordered" evidence="19">
    <location>
        <begin position="61"/>
        <end position="98"/>
    </location>
</feature>
<dbReference type="SMART" id="SM00382">
    <property type="entry name" value="AAA"/>
    <property type="match status" value="1"/>
</dbReference>
<evidence type="ECO:0000256" key="6">
    <source>
        <dbReference type="ARBA" id="ARBA00022692"/>
    </source>
</evidence>
<feature type="region of interest" description="Disordered" evidence="19">
    <location>
        <begin position="195"/>
        <end position="226"/>
    </location>
</feature>
<dbReference type="GO" id="GO:0005524">
    <property type="term" value="F:ATP binding"/>
    <property type="evidence" value="ECO:0007669"/>
    <property type="project" value="UniProtKB-KW"/>
</dbReference>
<keyword evidence="7" id="KW-0547">Nucleotide-binding</keyword>
<keyword evidence="12" id="KW-1133">Transmembrane helix</keyword>
<feature type="region of interest" description="Disordered" evidence="19">
    <location>
        <begin position="123"/>
        <end position="183"/>
    </location>
</feature>
<keyword evidence="15" id="KW-0472">Membrane</keyword>
<comment type="subcellular location">
    <subcellularLocation>
        <location evidence="2">Cell membrane</location>
        <topology evidence="2">Multi-pass membrane protein</topology>
    </subcellularLocation>
    <subcellularLocation>
        <location evidence="1">Mitochondrion inner membrane</location>
        <topology evidence="1">Multi-pass membrane protein</topology>
    </subcellularLocation>
</comment>
<dbReference type="EMBL" id="JALLAZ020001605">
    <property type="protein sequence ID" value="KAL3771344.1"/>
    <property type="molecule type" value="Genomic_DNA"/>
</dbReference>
<evidence type="ECO:0000256" key="13">
    <source>
        <dbReference type="ARBA" id="ARBA00023065"/>
    </source>
</evidence>
<keyword evidence="11" id="KW-0630">Potassium</keyword>
<evidence type="ECO:0000256" key="7">
    <source>
        <dbReference type="ARBA" id="ARBA00022741"/>
    </source>
</evidence>
<dbReference type="Gene3D" id="3.40.50.300">
    <property type="entry name" value="P-loop containing nucleotide triphosphate hydrolases"/>
    <property type="match status" value="1"/>
</dbReference>